<dbReference type="AlphaFoldDB" id="A0A3M7PCB7"/>
<evidence type="ECO:0000256" key="1">
    <source>
        <dbReference type="SAM" id="MobiDB-lite"/>
    </source>
</evidence>
<feature type="region of interest" description="Disordered" evidence="1">
    <location>
        <begin position="115"/>
        <end position="138"/>
    </location>
</feature>
<accession>A0A3M7PCB7</accession>
<dbReference type="Proteomes" id="UP000276133">
    <property type="component" value="Unassembled WGS sequence"/>
</dbReference>
<reference evidence="2 3" key="1">
    <citation type="journal article" date="2018" name="Sci. Rep.">
        <title>Genomic signatures of local adaptation to the degree of environmental predictability in rotifers.</title>
        <authorList>
            <person name="Franch-Gras L."/>
            <person name="Hahn C."/>
            <person name="Garcia-Roger E.M."/>
            <person name="Carmona M.J."/>
            <person name="Serra M."/>
            <person name="Gomez A."/>
        </authorList>
    </citation>
    <scope>NUCLEOTIDE SEQUENCE [LARGE SCALE GENOMIC DNA]</scope>
    <source>
        <strain evidence="2">HYR1</strain>
    </source>
</reference>
<feature type="non-terminal residue" evidence="2">
    <location>
        <position position="1"/>
    </location>
</feature>
<proteinExistence type="predicted"/>
<evidence type="ECO:0000313" key="3">
    <source>
        <dbReference type="Proteomes" id="UP000276133"/>
    </source>
</evidence>
<gene>
    <name evidence="2" type="ORF">BpHYR1_040474</name>
</gene>
<evidence type="ECO:0000313" key="2">
    <source>
        <dbReference type="EMBL" id="RMZ96410.1"/>
    </source>
</evidence>
<name>A0A3M7PCB7_BRAPC</name>
<sequence length="172" mass="20048">RKRKGRGKEEERKRKGRVKEEERKRKGRGKEEERKRKGKENDEFKSHGQIKIKINRQLNVHFTIKKGSIYKEIALVPVESSDTIHHKCYILTSPFKSIKTVKTIFFYITPATSKPTAKPTRKRKQTQVTENTDEISNKKPKIGENQLKEDVVDLAIINTTTTSYTSFFLNVT</sequence>
<feature type="region of interest" description="Disordered" evidence="1">
    <location>
        <begin position="1"/>
        <end position="48"/>
    </location>
</feature>
<keyword evidence="3" id="KW-1185">Reference proteome</keyword>
<protein>
    <submittedName>
        <fullName evidence="2">Uncharacterized protein</fullName>
    </submittedName>
</protein>
<feature type="compositionally biased region" description="Basic and acidic residues" evidence="1">
    <location>
        <begin position="7"/>
        <end position="46"/>
    </location>
</feature>
<dbReference type="EMBL" id="REGN01012231">
    <property type="protein sequence ID" value="RMZ96410.1"/>
    <property type="molecule type" value="Genomic_DNA"/>
</dbReference>
<organism evidence="2 3">
    <name type="scientific">Brachionus plicatilis</name>
    <name type="common">Marine rotifer</name>
    <name type="synonym">Brachionus muelleri</name>
    <dbReference type="NCBI Taxonomy" id="10195"/>
    <lineage>
        <taxon>Eukaryota</taxon>
        <taxon>Metazoa</taxon>
        <taxon>Spiralia</taxon>
        <taxon>Gnathifera</taxon>
        <taxon>Rotifera</taxon>
        <taxon>Eurotatoria</taxon>
        <taxon>Monogononta</taxon>
        <taxon>Pseudotrocha</taxon>
        <taxon>Ploima</taxon>
        <taxon>Brachionidae</taxon>
        <taxon>Brachionus</taxon>
    </lineage>
</organism>
<comment type="caution">
    <text evidence="2">The sequence shown here is derived from an EMBL/GenBank/DDBJ whole genome shotgun (WGS) entry which is preliminary data.</text>
</comment>